<gene>
    <name evidence="2" type="ORF">CY34DRAFT_65333</name>
</gene>
<accession>A0A0D0AL62</accession>
<organism evidence="2 3">
    <name type="scientific">Suillus luteus UH-Slu-Lm8-n1</name>
    <dbReference type="NCBI Taxonomy" id="930992"/>
    <lineage>
        <taxon>Eukaryota</taxon>
        <taxon>Fungi</taxon>
        <taxon>Dikarya</taxon>
        <taxon>Basidiomycota</taxon>
        <taxon>Agaricomycotina</taxon>
        <taxon>Agaricomycetes</taxon>
        <taxon>Agaricomycetidae</taxon>
        <taxon>Boletales</taxon>
        <taxon>Suillineae</taxon>
        <taxon>Suillaceae</taxon>
        <taxon>Suillus</taxon>
    </lineage>
</organism>
<feature type="region of interest" description="Disordered" evidence="1">
    <location>
        <begin position="179"/>
        <end position="221"/>
    </location>
</feature>
<evidence type="ECO:0000313" key="3">
    <source>
        <dbReference type="Proteomes" id="UP000054485"/>
    </source>
</evidence>
<dbReference type="InParanoid" id="A0A0D0AL62"/>
<evidence type="ECO:0000313" key="2">
    <source>
        <dbReference type="EMBL" id="KIK32638.1"/>
    </source>
</evidence>
<proteinExistence type="predicted"/>
<dbReference type="AlphaFoldDB" id="A0A0D0AL62"/>
<name>A0A0D0AL62_9AGAM</name>
<dbReference type="InterPro" id="IPR008991">
    <property type="entry name" value="Translation_prot_SH3-like_sf"/>
</dbReference>
<reference evidence="2 3" key="1">
    <citation type="submission" date="2014-04" db="EMBL/GenBank/DDBJ databases">
        <authorList>
            <consortium name="DOE Joint Genome Institute"/>
            <person name="Kuo A."/>
            <person name="Ruytinx J."/>
            <person name="Rineau F."/>
            <person name="Colpaert J."/>
            <person name="Kohler A."/>
            <person name="Nagy L.G."/>
            <person name="Floudas D."/>
            <person name="Copeland A."/>
            <person name="Barry K.W."/>
            <person name="Cichocki N."/>
            <person name="Veneault-Fourrey C."/>
            <person name="LaButti K."/>
            <person name="Lindquist E.A."/>
            <person name="Lipzen A."/>
            <person name="Lundell T."/>
            <person name="Morin E."/>
            <person name="Murat C."/>
            <person name="Sun H."/>
            <person name="Tunlid A."/>
            <person name="Henrissat B."/>
            <person name="Grigoriev I.V."/>
            <person name="Hibbett D.S."/>
            <person name="Martin F."/>
            <person name="Nordberg H.P."/>
            <person name="Cantor M.N."/>
            <person name="Hua S.X."/>
        </authorList>
    </citation>
    <scope>NUCLEOTIDE SEQUENCE [LARGE SCALE GENOMIC DNA]</scope>
    <source>
        <strain evidence="2 3">UH-Slu-Lm8-n1</strain>
    </source>
</reference>
<dbReference type="SUPFAM" id="SSF50104">
    <property type="entry name" value="Translation proteins SH3-like domain"/>
    <property type="match status" value="1"/>
</dbReference>
<feature type="non-terminal residue" evidence="2">
    <location>
        <position position="221"/>
    </location>
</feature>
<sequence length="221" mass="24394">LAGDDIVSSAGSRRIQVPVTLVRRIKLPDTIKYTKEKGYDIRPGDVVSVARGPEYQRMGVVRSVDFPNARLTFLCDSDHSLIDVPITFAIKKRDANLDSFNNVIGREVFIVGGELKGYRATLYDIASNTCTIIVHGRTRTTLKRQDVVTSYGKRLNGAMLEGPDLVSFCDIRKRSYTTTTQHRSITPPPVQPPSGSADDSLSPVAPSSSKFDPWIINPEDI</sequence>
<evidence type="ECO:0000256" key="1">
    <source>
        <dbReference type="SAM" id="MobiDB-lite"/>
    </source>
</evidence>
<feature type="compositionally biased region" description="Polar residues" evidence="1">
    <location>
        <begin position="193"/>
        <end position="210"/>
    </location>
</feature>
<dbReference type="HOGENOM" id="CLU_1253313_0_0_1"/>
<feature type="non-terminal residue" evidence="2">
    <location>
        <position position="1"/>
    </location>
</feature>
<protein>
    <submittedName>
        <fullName evidence="2">Uncharacterized protein</fullName>
    </submittedName>
</protein>
<dbReference type="OrthoDB" id="2668238at2759"/>
<dbReference type="EMBL" id="KN836163">
    <property type="protein sequence ID" value="KIK32638.1"/>
    <property type="molecule type" value="Genomic_DNA"/>
</dbReference>
<dbReference type="Proteomes" id="UP000054485">
    <property type="component" value="Unassembled WGS sequence"/>
</dbReference>
<keyword evidence="3" id="KW-1185">Reference proteome</keyword>
<reference evidence="3" key="2">
    <citation type="submission" date="2015-01" db="EMBL/GenBank/DDBJ databases">
        <title>Evolutionary Origins and Diversification of the Mycorrhizal Mutualists.</title>
        <authorList>
            <consortium name="DOE Joint Genome Institute"/>
            <consortium name="Mycorrhizal Genomics Consortium"/>
            <person name="Kohler A."/>
            <person name="Kuo A."/>
            <person name="Nagy L.G."/>
            <person name="Floudas D."/>
            <person name="Copeland A."/>
            <person name="Barry K.W."/>
            <person name="Cichocki N."/>
            <person name="Veneault-Fourrey C."/>
            <person name="LaButti K."/>
            <person name="Lindquist E.A."/>
            <person name="Lipzen A."/>
            <person name="Lundell T."/>
            <person name="Morin E."/>
            <person name="Murat C."/>
            <person name="Riley R."/>
            <person name="Ohm R."/>
            <person name="Sun H."/>
            <person name="Tunlid A."/>
            <person name="Henrissat B."/>
            <person name="Grigoriev I.V."/>
            <person name="Hibbett D.S."/>
            <person name="Martin F."/>
        </authorList>
    </citation>
    <scope>NUCLEOTIDE SEQUENCE [LARGE SCALE GENOMIC DNA]</scope>
    <source>
        <strain evidence="3">UH-Slu-Lm8-n1</strain>
    </source>
</reference>